<dbReference type="AlphaFoldDB" id="A0A1Q9AFF5"/>
<accession>A0A1Q9AFF5</accession>
<protein>
    <recommendedName>
        <fullName evidence="5">Ribonuclease VapC</fullName>
        <shortName evidence="5">RNase VapC</shortName>
        <ecNumber evidence="5">3.1.-.-</ecNumber>
    </recommendedName>
    <alternativeName>
        <fullName evidence="5">Toxin VapC</fullName>
    </alternativeName>
</protein>
<comment type="function">
    <text evidence="5">Toxic component of a toxin-antitoxin (TA) system. An RNase.</text>
</comment>
<evidence type="ECO:0000256" key="2">
    <source>
        <dbReference type="ARBA" id="ARBA00022722"/>
    </source>
</evidence>
<keyword evidence="10" id="KW-1185">Reference proteome</keyword>
<feature type="binding site" evidence="5">
    <location>
        <position position="99"/>
    </location>
    <ligand>
        <name>Mg(2+)</name>
        <dbReference type="ChEBI" id="CHEBI:18420"/>
    </ligand>
</feature>
<reference evidence="8 10" key="3">
    <citation type="journal article" date="2017" name="Antonie Van Leeuwenhoek">
        <title>Rhizobium rhizosphaerae sp. nov., a novel species isolated from rice rhizosphere.</title>
        <authorList>
            <person name="Zhao J.J."/>
            <person name="Zhang J."/>
            <person name="Zhang R.J."/>
            <person name="Zhang C.W."/>
            <person name="Yin H.Q."/>
            <person name="Zhang X.X."/>
        </authorList>
    </citation>
    <scope>NUCLEOTIDE SEQUENCE [LARGE SCALE GENOMIC DNA]</scope>
    <source>
        <strain evidence="8 10">RD15</strain>
    </source>
</reference>
<evidence type="ECO:0000256" key="3">
    <source>
        <dbReference type="ARBA" id="ARBA00022723"/>
    </source>
</evidence>
<proteinExistence type="inferred from homology"/>
<dbReference type="EMBL" id="MSPX01000008">
    <property type="protein sequence ID" value="OQP86323.1"/>
    <property type="molecule type" value="Genomic_DNA"/>
</dbReference>
<comment type="cofactor">
    <cofactor evidence="5">
        <name>Mg(2+)</name>
        <dbReference type="ChEBI" id="CHEBI:18420"/>
    </cofactor>
</comment>
<comment type="similarity">
    <text evidence="5">Belongs to the PINc/VapC protein family.</text>
</comment>
<keyword evidence="2 5" id="KW-0540">Nuclease</keyword>
<evidence type="ECO:0000313" key="10">
    <source>
        <dbReference type="Proteomes" id="UP000192652"/>
    </source>
</evidence>
<dbReference type="PANTHER" id="PTHR39664:SF2">
    <property type="entry name" value="NUCLEIC ACID-BINDING PROTEIN, CONTAINING PIN DOMAIN-RELATED"/>
    <property type="match status" value="1"/>
</dbReference>
<dbReference type="Pfam" id="PF01850">
    <property type="entry name" value="PIN"/>
    <property type="match status" value="1"/>
</dbReference>
<evidence type="ECO:0000313" key="8">
    <source>
        <dbReference type="EMBL" id="OQP86323.1"/>
    </source>
</evidence>
<dbReference type="STRING" id="1672749.BJF92_05485"/>
<evidence type="ECO:0000313" key="9">
    <source>
        <dbReference type="Proteomes" id="UP000186143"/>
    </source>
</evidence>
<dbReference type="GO" id="GO:0004540">
    <property type="term" value="F:RNA nuclease activity"/>
    <property type="evidence" value="ECO:0007669"/>
    <property type="project" value="InterPro"/>
</dbReference>
<evidence type="ECO:0000313" key="7">
    <source>
        <dbReference type="EMBL" id="OLP53606.1"/>
    </source>
</evidence>
<dbReference type="Gene3D" id="3.40.50.1010">
    <property type="entry name" value="5'-nuclease"/>
    <property type="match status" value="1"/>
</dbReference>
<reference evidence="8" key="2">
    <citation type="submission" date="2016-12" db="EMBL/GenBank/DDBJ databases">
        <authorList>
            <person name="Zhang X."/>
            <person name="Zhao J."/>
        </authorList>
    </citation>
    <scope>NUCLEOTIDE SEQUENCE</scope>
    <source>
        <strain evidence="8">RD15</strain>
    </source>
</reference>
<gene>
    <name evidence="5" type="primary">vapC</name>
    <name evidence="7" type="ORF">BJF92_05485</name>
    <name evidence="8" type="ORF">BTR14_11630</name>
</gene>
<dbReference type="InterPro" id="IPR022907">
    <property type="entry name" value="VapC_family"/>
</dbReference>
<comment type="caution">
    <text evidence="7">The sequence shown here is derived from an EMBL/GenBank/DDBJ whole genome shotgun (WGS) entry which is preliminary data.</text>
</comment>
<dbReference type="GO" id="GO:0016787">
    <property type="term" value="F:hydrolase activity"/>
    <property type="evidence" value="ECO:0007669"/>
    <property type="project" value="UniProtKB-KW"/>
</dbReference>
<dbReference type="Proteomes" id="UP000186143">
    <property type="component" value="Unassembled WGS sequence"/>
</dbReference>
<dbReference type="PANTHER" id="PTHR39664">
    <property type="match status" value="1"/>
</dbReference>
<sequence>MIAVDTNVLLRFLVDDDPEQNRLARDFMAARTIEDPAYVSALVLAETVWLLRKRLGYPWASILNLLRALLAAAELVIEHAEDLDLLVEKAETLRADLSDHLIVWAARKAGCRKTVTFDREAAGTIAGMELLT</sequence>
<dbReference type="InterPro" id="IPR002716">
    <property type="entry name" value="PIN_dom"/>
</dbReference>
<dbReference type="EC" id="3.1.-.-" evidence="5"/>
<name>A0A1Q9AFF5_9HYPH</name>
<keyword evidence="1 5" id="KW-1277">Toxin-antitoxin system</keyword>
<dbReference type="GO" id="GO:0000287">
    <property type="term" value="F:magnesium ion binding"/>
    <property type="evidence" value="ECO:0007669"/>
    <property type="project" value="UniProtKB-UniRule"/>
</dbReference>
<evidence type="ECO:0000256" key="1">
    <source>
        <dbReference type="ARBA" id="ARBA00022649"/>
    </source>
</evidence>
<dbReference type="HAMAP" id="MF_00265">
    <property type="entry name" value="VapC_Nob1"/>
    <property type="match status" value="1"/>
</dbReference>
<dbReference type="OrthoDB" id="3175275at2"/>
<keyword evidence="5" id="KW-0460">Magnesium</keyword>
<dbReference type="Proteomes" id="UP000192652">
    <property type="component" value="Unassembled WGS sequence"/>
</dbReference>
<organism evidence="7 9">
    <name type="scientific">Xaviernesmea rhizosphaerae</name>
    <dbReference type="NCBI Taxonomy" id="1672749"/>
    <lineage>
        <taxon>Bacteria</taxon>
        <taxon>Pseudomonadati</taxon>
        <taxon>Pseudomonadota</taxon>
        <taxon>Alphaproteobacteria</taxon>
        <taxon>Hyphomicrobiales</taxon>
        <taxon>Rhizobiaceae</taxon>
        <taxon>Rhizobium/Agrobacterium group</taxon>
        <taxon>Xaviernesmea</taxon>
    </lineage>
</organism>
<reference evidence="7 9" key="1">
    <citation type="submission" date="2016-09" db="EMBL/GenBank/DDBJ databases">
        <title>Rhizobium sp. nov., a novel species isolated from the rice rhizosphere.</title>
        <authorList>
            <person name="Zhao J."/>
            <person name="Zhang X."/>
        </authorList>
    </citation>
    <scope>NUCLEOTIDE SEQUENCE [LARGE SCALE GENOMIC DNA]</scope>
    <source>
        <strain evidence="7 9">MH17</strain>
    </source>
</reference>
<evidence type="ECO:0000256" key="5">
    <source>
        <dbReference type="HAMAP-Rule" id="MF_00265"/>
    </source>
</evidence>
<dbReference type="GO" id="GO:0090729">
    <property type="term" value="F:toxin activity"/>
    <property type="evidence" value="ECO:0007669"/>
    <property type="project" value="UniProtKB-KW"/>
</dbReference>
<keyword evidence="3 5" id="KW-0479">Metal-binding</keyword>
<dbReference type="RefSeq" id="WP_075636252.1">
    <property type="nucleotide sequence ID" value="NZ_MKIO01000039.1"/>
</dbReference>
<dbReference type="SUPFAM" id="SSF88723">
    <property type="entry name" value="PIN domain-like"/>
    <property type="match status" value="1"/>
</dbReference>
<dbReference type="EMBL" id="MKIO01000039">
    <property type="protein sequence ID" value="OLP53606.1"/>
    <property type="molecule type" value="Genomic_DNA"/>
</dbReference>
<keyword evidence="4 5" id="KW-0378">Hydrolase</keyword>
<keyword evidence="5" id="KW-0800">Toxin</keyword>
<evidence type="ECO:0000256" key="4">
    <source>
        <dbReference type="ARBA" id="ARBA00022801"/>
    </source>
</evidence>
<feature type="domain" description="PIN" evidence="6">
    <location>
        <begin position="2"/>
        <end position="120"/>
    </location>
</feature>
<evidence type="ECO:0000259" key="6">
    <source>
        <dbReference type="Pfam" id="PF01850"/>
    </source>
</evidence>
<dbReference type="InterPro" id="IPR029060">
    <property type="entry name" value="PIN-like_dom_sf"/>
</dbReference>
<feature type="binding site" evidence="5">
    <location>
        <position position="5"/>
    </location>
    <ligand>
        <name>Mg(2+)</name>
        <dbReference type="ChEBI" id="CHEBI:18420"/>
    </ligand>
</feature>